<name>A0A5J4X2E6_9EUKA</name>
<sequence>MNFFSGIVNFGSKIFGSIRKVAQQVASALHKVLSTIAGPVGMIHPGIECALGAGANLADIQQLENSANGDFAFSAESGTVCMYDADWYNSGFIVPDQVTPASDATPLSDGTATTGISTEYSRGDHVYPLNVATPFPPSDSAINGVGNNGTSAFYARNDHAHPQQLTYDGNVTATKFIKAEELTSEVLCANGDTKAIFDIDSDSVKKTGQSEQQISGKLKQIDSSESFDSDYLLRKELNNNYVTIAIDQTITCIKTFNQFKKTNCTNQQILLADGSTTPLVFAQREFILQELYNTLSNENAATLSMVLFADALFYFNCMIQLVASASGLLFDIKSSNEPPIPFQKLMNYKILYLCLLQAVCQLQAELLMAQLLSPPNRALSWWAISSLLFSCDHLRLARILIFPQELGQLVRSGKQATNAVPPNQEL</sequence>
<comment type="caution">
    <text evidence="1">The sequence shown here is derived from an EMBL/GenBank/DDBJ whole genome shotgun (WGS) entry which is preliminary data.</text>
</comment>
<accession>A0A5J4X2E6</accession>
<dbReference type="AlphaFoldDB" id="A0A5J4X2E6"/>
<dbReference type="EMBL" id="SNRW01000405">
    <property type="protein sequence ID" value="KAA6401350.1"/>
    <property type="molecule type" value="Genomic_DNA"/>
</dbReference>
<evidence type="ECO:0000313" key="2">
    <source>
        <dbReference type="Proteomes" id="UP000324800"/>
    </source>
</evidence>
<evidence type="ECO:0000313" key="1">
    <source>
        <dbReference type="EMBL" id="KAA6401350.1"/>
    </source>
</evidence>
<gene>
    <name evidence="1" type="ORF">EZS28_003124</name>
</gene>
<organism evidence="1 2">
    <name type="scientific">Streblomastix strix</name>
    <dbReference type="NCBI Taxonomy" id="222440"/>
    <lineage>
        <taxon>Eukaryota</taxon>
        <taxon>Metamonada</taxon>
        <taxon>Preaxostyla</taxon>
        <taxon>Oxymonadida</taxon>
        <taxon>Streblomastigidae</taxon>
        <taxon>Streblomastix</taxon>
    </lineage>
</organism>
<proteinExistence type="predicted"/>
<protein>
    <submittedName>
        <fullName evidence="1">Uncharacterized protein</fullName>
    </submittedName>
</protein>
<reference evidence="1 2" key="1">
    <citation type="submission" date="2019-03" db="EMBL/GenBank/DDBJ databases">
        <title>Single cell metagenomics reveals metabolic interactions within the superorganism composed of flagellate Streblomastix strix and complex community of Bacteroidetes bacteria on its surface.</title>
        <authorList>
            <person name="Treitli S.C."/>
            <person name="Kolisko M."/>
            <person name="Husnik F."/>
            <person name="Keeling P."/>
            <person name="Hampl V."/>
        </authorList>
    </citation>
    <scope>NUCLEOTIDE SEQUENCE [LARGE SCALE GENOMIC DNA]</scope>
    <source>
        <strain evidence="1">ST1C</strain>
    </source>
</reference>
<dbReference type="Proteomes" id="UP000324800">
    <property type="component" value="Unassembled WGS sequence"/>
</dbReference>